<dbReference type="RefSeq" id="WP_120751047.1">
    <property type="nucleotide sequence ID" value="NZ_RBAH01000031.1"/>
</dbReference>
<protein>
    <submittedName>
        <fullName evidence="1">Uncharacterized protein</fullName>
    </submittedName>
</protein>
<dbReference type="SUPFAM" id="SSF52540">
    <property type="entry name" value="P-loop containing nucleoside triphosphate hydrolases"/>
    <property type="match status" value="1"/>
</dbReference>
<dbReference type="OrthoDB" id="8281890at2"/>
<dbReference type="Gene3D" id="3.40.50.300">
    <property type="entry name" value="P-loop containing nucleotide triphosphate hydrolases"/>
    <property type="match status" value="1"/>
</dbReference>
<organism evidence="1 2">
    <name type="scientific">Paenibacillus ginsengarvi</name>
    <dbReference type="NCBI Taxonomy" id="400777"/>
    <lineage>
        <taxon>Bacteria</taxon>
        <taxon>Bacillati</taxon>
        <taxon>Bacillota</taxon>
        <taxon>Bacilli</taxon>
        <taxon>Bacillales</taxon>
        <taxon>Paenibacillaceae</taxon>
        <taxon>Paenibacillus</taxon>
    </lineage>
</organism>
<reference evidence="1 2" key="1">
    <citation type="journal article" date="2007" name="Int. J. Syst. Evol. Microbiol.">
        <title>Paenibacillus ginsengarvi sp. nov., isolated from soil from ginseng cultivation.</title>
        <authorList>
            <person name="Yoon M.H."/>
            <person name="Ten L.N."/>
            <person name="Im W.T."/>
        </authorList>
    </citation>
    <scope>NUCLEOTIDE SEQUENCE [LARGE SCALE GENOMIC DNA]</scope>
    <source>
        <strain evidence="1 2">KCTC 13059</strain>
    </source>
</reference>
<keyword evidence="2" id="KW-1185">Reference proteome</keyword>
<gene>
    <name evidence="1" type="ORF">D7M11_30435</name>
</gene>
<dbReference type="InterPro" id="IPR027417">
    <property type="entry name" value="P-loop_NTPase"/>
</dbReference>
<dbReference type="AlphaFoldDB" id="A0A3B0BDN7"/>
<name>A0A3B0BDN7_9BACL</name>
<dbReference type="Proteomes" id="UP000282311">
    <property type="component" value="Unassembled WGS sequence"/>
</dbReference>
<accession>A0A3B0BDN7</accession>
<evidence type="ECO:0000313" key="2">
    <source>
        <dbReference type="Proteomes" id="UP000282311"/>
    </source>
</evidence>
<dbReference type="EMBL" id="RBAH01000031">
    <property type="protein sequence ID" value="RKN70589.1"/>
    <property type="molecule type" value="Genomic_DNA"/>
</dbReference>
<comment type="caution">
    <text evidence="1">The sequence shown here is derived from an EMBL/GenBank/DDBJ whole genome shotgun (WGS) entry which is preliminary data.</text>
</comment>
<evidence type="ECO:0000313" key="1">
    <source>
        <dbReference type="EMBL" id="RKN70589.1"/>
    </source>
</evidence>
<proteinExistence type="predicted"/>
<sequence length="216" mass="25505">MPLISIEGPSAVGKTSTCKQLSKHFDVFTIPEVIRKPTPNLNAYERAIHYLNIEVQRWELAQEKLQLHELVVLDSDPFKPLWFNWSFHYENCLALDELALFYREKLEQRSIGFADGYILLNATEQELRSRKTNDPTRERMEFDHLLRINKPREAYYSQINHWFHGYVYKFDAISIEQNVKNISDVVPKFKQPSDHPFSLHLVDSIVHWLRTTPPPL</sequence>